<sequence length="36" mass="4362">MCLLNSTFTEFRKQSQQKIVYFPALQRFLLRNVIDI</sequence>
<evidence type="ECO:0000313" key="1">
    <source>
        <dbReference type="EMBL" id="ABU69937.1"/>
    </source>
</evidence>
<dbReference type="EMBL" id="CP000789">
    <property type="protein sequence ID" value="ABU69937.1"/>
    <property type="molecule type" value="Genomic_DNA"/>
</dbReference>
<protein>
    <submittedName>
        <fullName evidence="1">Uncharacterized protein</fullName>
    </submittedName>
</protein>
<dbReference type="Proteomes" id="UP000008152">
    <property type="component" value="Chromosome I"/>
</dbReference>
<reference evidence="1 2" key="1">
    <citation type="submission" date="2007-08" db="EMBL/GenBank/DDBJ databases">
        <authorList>
            <consortium name="The Vibrio harveyi Genome Sequencing Project"/>
            <person name="Bassler B."/>
            <person name="Clifton S.W."/>
            <person name="Fulton L."/>
            <person name="Delehaunty K."/>
            <person name="Fronick C."/>
            <person name="Harrison M."/>
            <person name="Markivic C."/>
            <person name="Fulton R."/>
            <person name="Tin-Wollam A.-M."/>
            <person name="Shah N."/>
            <person name="Pepin K."/>
            <person name="Nash W."/>
            <person name="Thiruvilangam P."/>
            <person name="Bhonagiri V."/>
            <person name="Waters C."/>
            <person name="Tu K.C."/>
            <person name="Irgon J."/>
            <person name="Wilson R.K."/>
        </authorList>
    </citation>
    <scope>NUCLEOTIDE SEQUENCE [LARGE SCALE GENOMIC DNA]</scope>
    <source>
        <strain evidence="2">ATCC BAA-1116 / BB120</strain>
    </source>
</reference>
<dbReference type="KEGG" id="vha:VIBHAR_00938"/>
<name>A7MXM9_VIBC1</name>
<gene>
    <name evidence="1" type="ordered locus">VIBHAR_00938</name>
</gene>
<evidence type="ECO:0000313" key="2">
    <source>
        <dbReference type="Proteomes" id="UP000008152"/>
    </source>
</evidence>
<dbReference type="AlphaFoldDB" id="A7MXM9"/>
<dbReference type="PATRIC" id="fig|338187.36.peg.879"/>
<proteinExistence type="predicted"/>
<organism evidence="1 2">
    <name type="scientific">Vibrio campbellii (strain ATCC BAA-1116)</name>
    <dbReference type="NCBI Taxonomy" id="2902295"/>
    <lineage>
        <taxon>Bacteria</taxon>
        <taxon>Pseudomonadati</taxon>
        <taxon>Pseudomonadota</taxon>
        <taxon>Gammaproteobacteria</taxon>
        <taxon>Vibrionales</taxon>
        <taxon>Vibrionaceae</taxon>
        <taxon>Vibrio</taxon>
    </lineage>
</organism>
<accession>A7MXM9</accession>